<dbReference type="Pfam" id="PF04879">
    <property type="entry name" value="Molybdop_Fe4S4"/>
    <property type="match status" value="1"/>
</dbReference>
<dbReference type="SUPFAM" id="SSF50692">
    <property type="entry name" value="ADC-like"/>
    <property type="match status" value="1"/>
</dbReference>
<keyword evidence="10" id="KW-0534">Nitrate assimilation</keyword>
<evidence type="ECO:0000256" key="7">
    <source>
        <dbReference type="ARBA" id="ARBA00023002"/>
    </source>
</evidence>
<dbReference type="PANTHER" id="PTHR43105:SF9">
    <property type="entry name" value="NADPH-FE(3+) OXIDOREDUCTASE SUBUNIT ALPHA"/>
    <property type="match status" value="1"/>
</dbReference>
<dbReference type="InterPro" id="IPR050123">
    <property type="entry name" value="Prok_molybdopt-oxidoreductase"/>
</dbReference>
<keyword evidence="8" id="KW-0408">Iron</keyword>
<dbReference type="Gene3D" id="2.20.25.90">
    <property type="entry name" value="ADC-like domains"/>
    <property type="match status" value="1"/>
</dbReference>
<evidence type="ECO:0000256" key="5">
    <source>
        <dbReference type="ARBA" id="ARBA00022505"/>
    </source>
</evidence>
<sequence length="919" mass="97394">MDAHTLHDSTARRAAADGVRTVSSVCCYCGTGCGVRVDALGDRVIAIHGDETHPSNRGRLCSKGLQLADTVRGDAARILKAQRRPGKNAARVDVPLDQALDIAAGRLADIIRRDGPDAIGFYLSGQLLTEDYSVFNKLARALAGTNNVDTNSRLCMSSAVAGYKQTLGADAPPACYDDLELADTVFIAGANVAYAHPVLFRRLEAARQARPHMRVIVADPRRTDTAAAADLHLPILPGTDVALFHAMLRVMTAESLIDRGYIERHTEGYAALERRIADFTPEAAQDICGVPAADIVQAARWFARSPATLSLYTMGLNQSSSGTAKNAALIHLHLATGQIGKPGAGPFSLTGQPNAMGGREAGGMATLLPGHRDPGNAADRAEVAALWGVDSLPATPGLPAVEMFDAVLEGRVKALWIVATNPAQSMPDQARVRAALEKAEFVIVQDAYAGTETLAYADLVLPAATWPEKDGTTTNSERRISRVRAAIAPPGDARPDWRLAADVATRLARRIAPGKARLFSYAGESEVFAEHARTTAGRDLDYSALDYAVLERDGPQQWPYPPDQPDRPGGDAAARARLYVDGRFATPNGRARFLDVPHTPVAEPVSPDFPLRLTTGRLRDHWHTMARTALSPALTRHVEEPWLSMHPADMAAAGLAEGALAHIASRRGQLHMPVRADDGLQPGQAFMPMHWGSAFIAGDGVNALSNPARDPVSRQPELKHSAIAVRPADLAWQAAGWIGGDAAALRRDLAPWLRRFPYAAILPTALGGGGVRIVLAAAHAPDIDVLDALCAALALEQPHACYDDPHRGIVRRIALRDGRPAAFLLAGDTRIVDTVSAWADGGAAPASAAQLLMGRTAPVARARTVCVCHGVTDRAIHAGIAAGLDADGLRRTLRCGTGCGSCGPEVARMVARAHVALGA</sequence>
<comment type="similarity">
    <text evidence="3">Belongs to the prokaryotic molybdopterin-containing oxidoreductase family. NasA/NapA/NarB subfamily.</text>
</comment>
<dbReference type="Gene3D" id="1.10.10.1100">
    <property type="entry name" value="BFD-like [2Fe-2S]-binding domain"/>
    <property type="match status" value="1"/>
</dbReference>
<evidence type="ECO:0000256" key="8">
    <source>
        <dbReference type="ARBA" id="ARBA00023004"/>
    </source>
</evidence>
<dbReference type="Gene3D" id="3.40.50.740">
    <property type="match status" value="1"/>
</dbReference>
<dbReference type="CDD" id="cd02754">
    <property type="entry name" value="MopB_Nitrate-R-NapA-like"/>
    <property type="match status" value="1"/>
</dbReference>
<comment type="caution">
    <text evidence="12">The sequence shown here is derived from an EMBL/GenBank/DDBJ whole genome shotgun (WGS) entry which is preliminary data.</text>
</comment>
<dbReference type="InterPro" id="IPR027467">
    <property type="entry name" value="MopterinOxRdtase_cofactor_BS"/>
</dbReference>
<keyword evidence="5" id="KW-0500">Molybdenum</keyword>
<name>A0A261RDN4_9BORD</name>
<dbReference type="GO" id="GO:0045333">
    <property type="term" value="P:cellular respiration"/>
    <property type="evidence" value="ECO:0007669"/>
    <property type="project" value="UniProtKB-ARBA"/>
</dbReference>
<dbReference type="InterPro" id="IPR006657">
    <property type="entry name" value="MoPterin_dinucl-bd_dom"/>
</dbReference>
<organism evidence="12 13">
    <name type="scientific">Bordetella genomosp. 9</name>
    <dbReference type="NCBI Taxonomy" id="1416803"/>
    <lineage>
        <taxon>Bacteria</taxon>
        <taxon>Pseudomonadati</taxon>
        <taxon>Pseudomonadota</taxon>
        <taxon>Betaproteobacteria</taxon>
        <taxon>Burkholderiales</taxon>
        <taxon>Alcaligenaceae</taxon>
        <taxon>Bordetella</taxon>
    </lineage>
</organism>
<dbReference type="SMART" id="SM00926">
    <property type="entry name" value="Molybdop_Fe4S4"/>
    <property type="match status" value="1"/>
</dbReference>
<dbReference type="InterPro" id="IPR007419">
    <property type="entry name" value="BFD-like_2Fe2S-bd_dom"/>
</dbReference>
<dbReference type="CDD" id="cd02791">
    <property type="entry name" value="MopB_CT_Nitrate-R-NapA-like"/>
    <property type="match status" value="1"/>
</dbReference>
<dbReference type="PROSITE" id="PS51669">
    <property type="entry name" value="4FE4S_MOW_BIS_MGD"/>
    <property type="match status" value="1"/>
</dbReference>
<evidence type="ECO:0000259" key="11">
    <source>
        <dbReference type="PROSITE" id="PS51669"/>
    </source>
</evidence>
<evidence type="ECO:0000313" key="12">
    <source>
        <dbReference type="EMBL" id="OZI23136.1"/>
    </source>
</evidence>
<protein>
    <submittedName>
        <fullName evidence="12">Nitrate reductase</fullName>
    </submittedName>
</protein>
<accession>A0A261RDN4</accession>
<dbReference type="GO" id="GO:0046872">
    <property type="term" value="F:metal ion binding"/>
    <property type="evidence" value="ECO:0007669"/>
    <property type="project" value="UniProtKB-KW"/>
</dbReference>
<gene>
    <name evidence="12" type="ORF">CAL26_06555</name>
</gene>
<evidence type="ECO:0000256" key="1">
    <source>
        <dbReference type="ARBA" id="ARBA00001942"/>
    </source>
</evidence>
<evidence type="ECO:0000256" key="10">
    <source>
        <dbReference type="ARBA" id="ARBA00023063"/>
    </source>
</evidence>
<evidence type="ECO:0000256" key="4">
    <source>
        <dbReference type="ARBA" id="ARBA00022485"/>
    </source>
</evidence>
<comment type="cofactor">
    <cofactor evidence="2">
        <name>[4Fe-4S] cluster</name>
        <dbReference type="ChEBI" id="CHEBI:49883"/>
    </cofactor>
</comment>
<evidence type="ECO:0000256" key="9">
    <source>
        <dbReference type="ARBA" id="ARBA00023014"/>
    </source>
</evidence>
<evidence type="ECO:0000256" key="3">
    <source>
        <dbReference type="ARBA" id="ARBA00008747"/>
    </source>
</evidence>
<dbReference type="STRING" id="1416803.CAL13_15705"/>
<dbReference type="GO" id="GO:0016020">
    <property type="term" value="C:membrane"/>
    <property type="evidence" value="ECO:0007669"/>
    <property type="project" value="TreeGrafter"/>
</dbReference>
<dbReference type="InterPro" id="IPR041854">
    <property type="entry name" value="BFD-like_2Fe2S-bd_dom_sf"/>
</dbReference>
<comment type="cofactor">
    <cofactor evidence="1">
        <name>Mo-bis(molybdopterin guanine dinucleotide)</name>
        <dbReference type="ChEBI" id="CHEBI:60539"/>
    </cofactor>
</comment>
<dbReference type="GO" id="GO:0016491">
    <property type="term" value="F:oxidoreductase activity"/>
    <property type="evidence" value="ECO:0007669"/>
    <property type="project" value="UniProtKB-KW"/>
</dbReference>
<dbReference type="InterPro" id="IPR006963">
    <property type="entry name" value="Mopterin_OxRdtase_4Fe-4S_dom"/>
</dbReference>
<reference evidence="12" key="1">
    <citation type="submission" date="2017-05" db="EMBL/GenBank/DDBJ databases">
        <title>Complete and WGS of Bordetella genogroups.</title>
        <authorList>
            <person name="Spilker T."/>
            <person name="Lipuma J."/>
        </authorList>
    </citation>
    <scope>NUCLEOTIDE SEQUENCE</scope>
    <source>
        <strain evidence="12">AU21707</strain>
    </source>
</reference>
<dbReference type="Pfam" id="PF01568">
    <property type="entry name" value="Molydop_binding"/>
    <property type="match status" value="1"/>
</dbReference>
<dbReference type="PANTHER" id="PTHR43105">
    <property type="entry name" value="RESPIRATORY NITRATE REDUCTASE"/>
    <property type="match status" value="1"/>
</dbReference>
<dbReference type="OrthoDB" id="9810782at2"/>
<dbReference type="GO" id="GO:1990204">
    <property type="term" value="C:oxidoreductase complex"/>
    <property type="evidence" value="ECO:0007669"/>
    <property type="project" value="UniProtKB-ARBA"/>
</dbReference>
<dbReference type="FunFam" id="3.40.228.10:FF:000002">
    <property type="entry name" value="Formate dehydrogenase subunit alpha"/>
    <property type="match status" value="1"/>
</dbReference>
<dbReference type="GO" id="GO:0051539">
    <property type="term" value="F:4 iron, 4 sulfur cluster binding"/>
    <property type="evidence" value="ECO:0007669"/>
    <property type="project" value="UniProtKB-KW"/>
</dbReference>
<dbReference type="SUPFAM" id="SSF53706">
    <property type="entry name" value="Formate dehydrogenase/DMSO reductase, domains 1-3"/>
    <property type="match status" value="1"/>
</dbReference>
<evidence type="ECO:0000313" key="13">
    <source>
        <dbReference type="Proteomes" id="UP000216857"/>
    </source>
</evidence>
<dbReference type="Pfam" id="PF00384">
    <property type="entry name" value="Molybdopterin"/>
    <property type="match status" value="1"/>
</dbReference>
<dbReference type="InterPro" id="IPR041957">
    <property type="entry name" value="CT_Nitrate-R-NapA-like"/>
</dbReference>
<keyword evidence="13" id="KW-1185">Reference proteome</keyword>
<feature type="domain" description="4Fe-4S Mo/W bis-MGD-type" evidence="11">
    <location>
        <begin position="19"/>
        <end position="75"/>
    </location>
</feature>
<dbReference type="EMBL" id="NEVJ01000002">
    <property type="protein sequence ID" value="OZI23136.1"/>
    <property type="molecule type" value="Genomic_DNA"/>
</dbReference>
<keyword evidence="4" id="KW-0004">4Fe-4S</keyword>
<dbReference type="Pfam" id="PF04324">
    <property type="entry name" value="Fer2_BFD"/>
    <property type="match status" value="1"/>
</dbReference>
<dbReference type="GO" id="GO:0043546">
    <property type="term" value="F:molybdopterin cofactor binding"/>
    <property type="evidence" value="ECO:0007669"/>
    <property type="project" value="InterPro"/>
</dbReference>
<dbReference type="InterPro" id="IPR009010">
    <property type="entry name" value="Asp_de-COase-like_dom_sf"/>
</dbReference>
<dbReference type="Proteomes" id="UP000216857">
    <property type="component" value="Unassembled WGS sequence"/>
</dbReference>
<dbReference type="InterPro" id="IPR006656">
    <property type="entry name" value="Mopterin_OxRdtase"/>
</dbReference>
<dbReference type="AlphaFoldDB" id="A0A261RDN4"/>
<dbReference type="Gene3D" id="3.40.228.10">
    <property type="entry name" value="Dimethylsulfoxide Reductase, domain 2"/>
    <property type="match status" value="1"/>
</dbReference>
<proteinExistence type="inferred from homology"/>
<dbReference type="RefSeq" id="WP_094846147.1">
    <property type="nucleotide sequence ID" value="NZ_NEVJ01000002.1"/>
</dbReference>
<dbReference type="PROSITE" id="PS00551">
    <property type="entry name" value="MOLYBDOPTERIN_PROK_1"/>
    <property type="match status" value="1"/>
</dbReference>
<dbReference type="GO" id="GO:0042128">
    <property type="term" value="P:nitrate assimilation"/>
    <property type="evidence" value="ECO:0007669"/>
    <property type="project" value="UniProtKB-KW"/>
</dbReference>
<evidence type="ECO:0000256" key="6">
    <source>
        <dbReference type="ARBA" id="ARBA00022723"/>
    </source>
</evidence>
<keyword evidence="9" id="KW-0411">Iron-sulfur</keyword>
<dbReference type="Gene3D" id="2.40.40.20">
    <property type="match status" value="1"/>
</dbReference>
<evidence type="ECO:0000256" key="2">
    <source>
        <dbReference type="ARBA" id="ARBA00001966"/>
    </source>
</evidence>
<keyword evidence="7" id="KW-0560">Oxidoreductase</keyword>
<keyword evidence="6" id="KW-0479">Metal-binding</keyword>